<dbReference type="EMBL" id="JAUTXT010000006">
    <property type="protein sequence ID" value="KAK3677748.1"/>
    <property type="molecule type" value="Genomic_DNA"/>
</dbReference>
<sequence>MPSDMKSPISLTAEDKEMNMAAAHVPERWRGTEEDRLQMKVLGRVQETRRMFTFVSMLGFGSTLMVTWEAILANMLAILTNGGTAGLFWGFVIVVTGYIFVYLSLAEMASMSSIDFLGNRHRHLEANTTVRRSTTLTFDGVSEFAPPRAQRFLSYIVGWLCFTGWQSAITGIGFLAGTIIQGLIVLNNPDYDFQRWHGTLLTIAVVAFCVLLNTVVARKLPLIEGALAVLHFAGLFVVIIILWTLAPKNNAHDAFLVFSNNGGWSSDAASMLIGLYPLTLCLLGFDSQVHMSEEIESASRGLPRSIMWSTYANATLGFIMVITLIFTWGDMSEIIQTPTGFPFLAMFYNTTNSLAATNVLSLLIILPLIGSVTACVATASRQIWAFSRDNGVPWSSFIRHVYPKWNIPLNAVLISLVVCVLLSLINIGSTAALNAILALDLASLLASYSICIGCLALKRIRGEELPPRQWTLGRWGLTVNILALLWLLPIFVLTLFPSVTPVTPATMNWAVLLFVFVVVFAIGYYMIIGRHVYISPKERLRRDIQMDDTK</sequence>
<keyword evidence="8" id="KW-1185">Reference proteome</keyword>
<evidence type="ECO:0008006" key="9">
    <source>
        <dbReference type="Google" id="ProtNLM"/>
    </source>
</evidence>
<feature type="transmembrane region" description="Helical" evidence="6">
    <location>
        <begin position="152"/>
        <end position="184"/>
    </location>
</feature>
<gene>
    <name evidence="7" type="ORF">LTR78_002598</name>
</gene>
<evidence type="ECO:0000256" key="1">
    <source>
        <dbReference type="ARBA" id="ARBA00004141"/>
    </source>
</evidence>
<feature type="transmembrane region" description="Helical" evidence="6">
    <location>
        <begin position="405"/>
        <end position="425"/>
    </location>
</feature>
<keyword evidence="4 6" id="KW-1133">Transmembrane helix</keyword>
<keyword evidence="3 6" id="KW-0812">Transmembrane</keyword>
<dbReference type="PIRSF" id="PIRSF006060">
    <property type="entry name" value="AA_transporter"/>
    <property type="match status" value="1"/>
</dbReference>
<dbReference type="Gene3D" id="1.20.1740.10">
    <property type="entry name" value="Amino acid/polyamine transporter I"/>
    <property type="match status" value="1"/>
</dbReference>
<feature type="transmembrane region" description="Helical" evidence="6">
    <location>
        <begin position="85"/>
        <end position="105"/>
    </location>
</feature>
<dbReference type="InterPro" id="IPR002293">
    <property type="entry name" value="AA/rel_permease1"/>
</dbReference>
<dbReference type="Pfam" id="PF13520">
    <property type="entry name" value="AA_permease_2"/>
    <property type="match status" value="1"/>
</dbReference>
<protein>
    <recommendedName>
        <fullName evidence="9">Amino acid transporter</fullName>
    </recommendedName>
</protein>
<organism evidence="7 8">
    <name type="scientific">Recurvomyces mirabilis</name>
    <dbReference type="NCBI Taxonomy" id="574656"/>
    <lineage>
        <taxon>Eukaryota</taxon>
        <taxon>Fungi</taxon>
        <taxon>Dikarya</taxon>
        <taxon>Ascomycota</taxon>
        <taxon>Pezizomycotina</taxon>
        <taxon>Dothideomycetes</taxon>
        <taxon>Dothideomycetidae</taxon>
        <taxon>Mycosphaerellales</taxon>
        <taxon>Teratosphaeriaceae</taxon>
        <taxon>Recurvomyces</taxon>
    </lineage>
</organism>
<feature type="transmembrane region" description="Helical" evidence="6">
    <location>
        <begin position="54"/>
        <end position="79"/>
    </location>
</feature>
<evidence type="ECO:0000313" key="7">
    <source>
        <dbReference type="EMBL" id="KAK3677748.1"/>
    </source>
</evidence>
<evidence type="ECO:0000256" key="5">
    <source>
        <dbReference type="ARBA" id="ARBA00023136"/>
    </source>
</evidence>
<name>A0AAE0WTY2_9PEZI</name>
<keyword evidence="5 6" id="KW-0472">Membrane</keyword>
<evidence type="ECO:0000256" key="4">
    <source>
        <dbReference type="ARBA" id="ARBA00022989"/>
    </source>
</evidence>
<feature type="transmembrane region" description="Helical" evidence="6">
    <location>
        <begin position="306"/>
        <end position="328"/>
    </location>
</feature>
<feature type="transmembrane region" description="Helical" evidence="6">
    <location>
        <begin position="509"/>
        <end position="533"/>
    </location>
</feature>
<feature type="transmembrane region" description="Helical" evidence="6">
    <location>
        <begin position="266"/>
        <end position="285"/>
    </location>
</feature>
<evidence type="ECO:0000256" key="2">
    <source>
        <dbReference type="ARBA" id="ARBA00022448"/>
    </source>
</evidence>
<proteinExistence type="predicted"/>
<dbReference type="GO" id="GO:0022857">
    <property type="term" value="F:transmembrane transporter activity"/>
    <property type="evidence" value="ECO:0007669"/>
    <property type="project" value="InterPro"/>
</dbReference>
<comment type="caution">
    <text evidence="7">The sequence shown here is derived from an EMBL/GenBank/DDBJ whole genome shotgun (WGS) entry which is preliminary data.</text>
</comment>
<feature type="transmembrane region" description="Helical" evidence="6">
    <location>
        <begin position="359"/>
        <end position="384"/>
    </location>
</feature>
<keyword evidence="2" id="KW-0813">Transport</keyword>
<feature type="transmembrane region" description="Helical" evidence="6">
    <location>
        <begin position="477"/>
        <end position="497"/>
    </location>
</feature>
<accession>A0AAE0WTY2</accession>
<dbReference type="Proteomes" id="UP001274830">
    <property type="component" value="Unassembled WGS sequence"/>
</dbReference>
<feature type="transmembrane region" description="Helical" evidence="6">
    <location>
        <begin position="228"/>
        <end position="246"/>
    </location>
</feature>
<dbReference type="GO" id="GO:0016020">
    <property type="term" value="C:membrane"/>
    <property type="evidence" value="ECO:0007669"/>
    <property type="project" value="UniProtKB-SubCell"/>
</dbReference>
<feature type="transmembrane region" description="Helical" evidence="6">
    <location>
        <begin position="431"/>
        <end position="457"/>
    </location>
</feature>
<dbReference type="PANTHER" id="PTHR45649">
    <property type="entry name" value="AMINO-ACID PERMEASE BAT1"/>
    <property type="match status" value="1"/>
</dbReference>
<feature type="transmembrane region" description="Helical" evidence="6">
    <location>
        <begin position="196"/>
        <end position="216"/>
    </location>
</feature>
<evidence type="ECO:0000256" key="3">
    <source>
        <dbReference type="ARBA" id="ARBA00022692"/>
    </source>
</evidence>
<evidence type="ECO:0000256" key="6">
    <source>
        <dbReference type="SAM" id="Phobius"/>
    </source>
</evidence>
<comment type="subcellular location">
    <subcellularLocation>
        <location evidence="1">Membrane</location>
        <topology evidence="1">Multi-pass membrane protein</topology>
    </subcellularLocation>
</comment>
<reference evidence="7" key="1">
    <citation type="submission" date="2023-07" db="EMBL/GenBank/DDBJ databases">
        <title>Black Yeasts Isolated from many extreme environments.</title>
        <authorList>
            <person name="Coleine C."/>
            <person name="Stajich J.E."/>
            <person name="Selbmann L."/>
        </authorList>
    </citation>
    <scope>NUCLEOTIDE SEQUENCE</scope>
    <source>
        <strain evidence="7">CCFEE 5485</strain>
    </source>
</reference>
<evidence type="ECO:0000313" key="8">
    <source>
        <dbReference type="Proteomes" id="UP001274830"/>
    </source>
</evidence>
<dbReference type="PANTHER" id="PTHR45649:SF41">
    <property type="entry name" value="TRANSPORTER, PUTATIVE (EUROFUNG)-RELATED"/>
    <property type="match status" value="1"/>
</dbReference>
<dbReference type="AlphaFoldDB" id="A0AAE0WTY2"/>